<feature type="transmembrane region" description="Helical" evidence="8">
    <location>
        <begin position="6"/>
        <end position="29"/>
    </location>
</feature>
<protein>
    <submittedName>
        <fullName evidence="10">Zinc/iron permease</fullName>
    </submittedName>
</protein>
<evidence type="ECO:0000313" key="10">
    <source>
        <dbReference type="EMBL" id="PWW79543.1"/>
    </source>
</evidence>
<keyword evidence="4 8" id="KW-1133">Transmembrane helix</keyword>
<feature type="transmembrane region" description="Helical" evidence="8">
    <location>
        <begin position="36"/>
        <end position="56"/>
    </location>
</feature>
<keyword evidence="11" id="KW-1185">Reference proteome</keyword>
<reference evidence="10 11" key="1">
    <citation type="submission" date="2018-03" db="EMBL/GenBank/DDBJ databases">
        <title>Genomes of Pezizomycetes fungi and the evolution of truffles.</title>
        <authorList>
            <person name="Murat C."/>
            <person name="Payen T."/>
            <person name="Noel B."/>
            <person name="Kuo A."/>
            <person name="Martin F.M."/>
        </authorList>
    </citation>
    <scope>NUCLEOTIDE SEQUENCE [LARGE SCALE GENOMIC DNA]</scope>
    <source>
        <strain evidence="10">091103-1</strain>
    </source>
</reference>
<evidence type="ECO:0000256" key="8">
    <source>
        <dbReference type="SAM" id="Phobius"/>
    </source>
</evidence>
<evidence type="ECO:0000256" key="4">
    <source>
        <dbReference type="ARBA" id="ARBA00022989"/>
    </source>
</evidence>
<keyword evidence="9" id="KW-0732">Signal</keyword>
<feature type="chain" id="PRO_5016333874" evidence="9">
    <location>
        <begin position="17"/>
        <end position="381"/>
    </location>
</feature>
<keyword evidence="5" id="KW-0333">Golgi apparatus</keyword>
<sequence>MPEGLFTLLLFSIVMAITSFGAGMLPLAVSLSPSQLRLISTVGMGVLVGTSLIVIIPEGIDTMYSAKTAPLSTMSSTSGPMLRRRAATAPWSEHAANLPHYPHHRSRDAEAIEAPDAKAHTATTSSHGHDHDSEHKPEPSHPEHEHEHEPSHSTTNTETAHKWVGLSLISGFILMYLIDVLPHQAHKHNPQPYHIEIDNLRSLSAPSPPLDSPSPSHPYSRTSSTTLGLVIHAAADGIALGASSTSSNTALEAIVFLAIMLHKAPAAFGLSAVLLRAGLGKRQARAHLIVFSMAAPVGAIVTWILLGLLGEGSGEGMQWWTGVLLLFSGGTFLYVAMHTMQGQSELESGNGGQKPTMKDTLAAVVGMLLPLATQIGHHHHH</sequence>
<feature type="region of interest" description="Disordered" evidence="7">
    <location>
        <begin position="116"/>
        <end position="157"/>
    </location>
</feature>
<dbReference type="PANTHER" id="PTHR16133:SF0">
    <property type="entry name" value="ZINC_IRON REGULATED TRANSPORTER-RELATED PROTEIN 102B, ISOFORM E"/>
    <property type="match status" value="1"/>
</dbReference>
<feature type="compositionally biased region" description="Basic and acidic residues" evidence="7">
    <location>
        <begin position="127"/>
        <end position="151"/>
    </location>
</feature>
<keyword evidence="6 8" id="KW-0472">Membrane</keyword>
<dbReference type="OrthoDB" id="19859at2759"/>
<evidence type="ECO:0000256" key="6">
    <source>
        <dbReference type="ARBA" id="ARBA00023136"/>
    </source>
</evidence>
<feature type="transmembrane region" description="Helical" evidence="8">
    <location>
        <begin position="318"/>
        <end position="337"/>
    </location>
</feature>
<comment type="caution">
    <text evidence="10">The sequence shown here is derived from an EMBL/GenBank/DDBJ whole genome shotgun (WGS) entry which is preliminary data.</text>
</comment>
<dbReference type="GO" id="GO:0000139">
    <property type="term" value="C:Golgi membrane"/>
    <property type="evidence" value="ECO:0007669"/>
    <property type="project" value="UniProtKB-SubCell"/>
</dbReference>
<evidence type="ECO:0000256" key="5">
    <source>
        <dbReference type="ARBA" id="ARBA00023034"/>
    </source>
</evidence>
<dbReference type="Pfam" id="PF02535">
    <property type="entry name" value="Zip"/>
    <property type="match status" value="1"/>
</dbReference>
<evidence type="ECO:0000256" key="3">
    <source>
        <dbReference type="ARBA" id="ARBA00022692"/>
    </source>
</evidence>
<evidence type="ECO:0000256" key="2">
    <source>
        <dbReference type="ARBA" id="ARBA00004394"/>
    </source>
</evidence>
<dbReference type="InterPro" id="IPR045891">
    <property type="entry name" value="ZIP9"/>
</dbReference>
<feature type="transmembrane region" description="Helical" evidence="8">
    <location>
        <begin position="287"/>
        <end position="306"/>
    </location>
</feature>
<dbReference type="Proteomes" id="UP000246991">
    <property type="component" value="Unassembled WGS sequence"/>
</dbReference>
<feature type="transmembrane region" description="Helical" evidence="8">
    <location>
        <begin position="163"/>
        <end position="181"/>
    </location>
</feature>
<feature type="signal peptide" evidence="9">
    <location>
        <begin position="1"/>
        <end position="16"/>
    </location>
</feature>
<evidence type="ECO:0000256" key="7">
    <source>
        <dbReference type="SAM" id="MobiDB-lite"/>
    </source>
</evidence>
<organism evidence="10 11">
    <name type="scientific">Tuber magnatum</name>
    <name type="common">white Piedmont truffle</name>
    <dbReference type="NCBI Taxonomy" id="42249"/>
    <lineage>
        <taxon>Eukaryota</taxon>
        <taxon>Fungi</taxon>
        <taxon>Dikarya</taxon>
        <taxon>Ascomycota</taxon>
        <taxon>Pezizomycotina</taxon>
        <taxon>Pezizomycetes</taxon>
        <taxon>Pezizales</taxon>
        <taxon>Tuberaceae</taxon>
        <taxon>Tuber</taxon>
    </lineage>
</organism>
<dbReference type="PANTHER" id="PTHR16133">
    <property type="entry name" value="SOLUTE CARRIER FAMILY 39 ZINC TRANSPORTER , MEMBER 9-RELATED"/>
    <property type="match status" value="1"/>
</dbReference>
<dbReference type="GO" id="GO:0006829">
    <property type="term" value="P:zinc ion transport"/>
    <property type="evidence" value="ECO:0007669"/>
    <property type="project" value="InterPro"/>
</dbReference>
<name>A0A317SYL1_9PEZI</name>
<gene>
    <name evidence="10" type="ORF">C7212DRAFT_169322</name>
</gene>
<dbReference type="EMBL" id="PYWC01000008">
    <property type="protein sequence ID" value="PWW79543.1"/>
    <property type="molecule type" value="Genomic_DNA"/>
</dbReference>
<dbReference type="InterPro" id="IPR003689">
    <property type="entry name" value="ZIP"/>
</dbReference>
<dbReference type="GO" id="GO:0046873">
    <property type="term" value="F:metal ion transmembrane transporter activity"/>
    <property type="evidence" value="ECO:0007669"/>
    <property type="project" value="InterPro"/>
</dbReference>
<comment type="subcellular location">
    <subcellularLocation>
        <location evidence="1">Endomembrane system</location>
        <topology evidence="1">Multi-pass membrane protein</topology>
    </subcellularLocation>
    <subcellularLocation>
        <location evidence="2">Golgi apparatus membrane</location>
    </subcellularLocation>
</comment>
<feature type="transmembrane region" description="Helical" evidence="8">
    <location>
        <begin position="254"/>
        <end position="275"/>
    </location>
</feature>
<proteinExistence type="predicted"/>
<evidence type="ECO:0000256" key="9">
    <source>
        <dbReference type="SAM" id="SignalP"/>
    </source>
</evidence>
<dbReference type="STRING" id="42249.A0A317SYL1"/>
<evidence type="ECO:0000313" key="11">
    <source>
        <dbReference type="Proteomes" id="UP000246991"/>
    </source>
</evidence>
<evidence type="ECO:0000256" key="1">
    <source>
        <dbReference type="ARBA" id="ARBA00004127"/>
    </source>
</evidence>
<keyword evidence="3 8" id="KW-0812">Transmembrane</keyword>
<accession>A0A317SYL1</accession>
<dbReference type="AlphaFoldDB" id="A0A317SYL1"/>